<evidence type="ECO:0000259" key="8">
    <source>
        <dbReference type="PROSITE" id="PS50850"/>
    </source>
</evidence>
<evidence type="ECO:0000256" key="7">
    <source>
        <dbReference type="SAM" id="Phobius"/>
    </source>
</evidence>
<evidence type="ECO:0000256" key="3">
    <source>
        <dbReference type="ARBA" id="ARBA00022692"/>
    </source>
</evidence>
<organism evidence="9 10">
    <name type="scientific">Nonomuraea insulae</name>
    <dbReference type="NCBI Taxonomy" id="1616787"/>
    <lineage>
        <taxon>Bacteria</taxon>
        <taxon>Bacillati</taxon>
        <taxon>Actinomycetota</taxon>
        <taxon>Actinomycetes</taxon>
        <taxon>Streptosporangiales</taxon>
        <taxon>Streptosporangiaceae</taxon>
        <taxon>Nonomuraea</taxon>
    </lineage>
</organism>
<comment type="caution">
    <text evidence="9">The sequence shown here is derived from an EMBL/GenBank/DDBJ whole genome shotgun (WGS) entry which is preliminary data.</text>
</comment>
<comment type="subcellular location">
    <subcellularLocation>
        <location evidence="1">Cell membrane</location>
        <topology evidence="1">Multi-pass membrane protein</topology>
    </subcellularLocation>
</comment>
<dbReference type="EMBL" id="JBHSPA010000055">
    <property type="protein sequence ID" value="MFC5830573.1"/>
    <property type="molecule type" value="Genomic_DNA"/>
</dbReference>
<feature type="compositionally biased region" description="Low complexity" evidence="6">
    <location>
        <begin position="181"/>
        <end position="222"/>
    </location>
</feature>
<feature type="transmembrane region" description="Helical" evidence="7">
    <location>
        <begin position="99"/>
        <end position="119"/>
    </location>
</feature>
<dbReference type="RefSeq" id="WP_379520049.1">
    <property type="nucleotide sequence ID" value="NZ_JBHSPA010000055.1"/>
</dbReference>
<dbReference type="InterPro" id="IPR020846">
    <property type="entry name" value="MFS_dom"/>
</dbReference>
<dbReference type="SUPFAM" id="SSF103473">
    <property type="entry name" value="MFS general substrate transporter"/>
    <property type="match status" value="1"/>
</dbReference>
<dbReference type="PANTHER" id="PTHR43124">
    <property type="entry name" value="PURINE EFFLUX PUMP PBUE"/>
    <property type="match status" value="1"/>
</dbReference>
<dbReference type="InterPro" id="IPR036259">
    <property type="entry name" value="MFS_trans_sf"/>
</dbReference>
<dbReference type="InterPro" id="IPR011701">
    <property type="entry name" value="MFS"/>
</dbReference>
<dbReference type="Gene3D" id="1.20.1250.20">
    <property type="entry name" value="MFS general substrate transporter like domains"/>
    <property type="match status" value="2"/>
</dbReference>
<feature type="transmembrane region" description="Helical" evidence="7">
    <location>
        <begin position="295"/>
        <end position="314"/>
    </location>
</feature>
<feature type="region of interest" description="Disordered" evidence="6">
    <location>
        <begin position="181"/>
        <end position="251"/>
    </location>
</feature>
<dbReference type="InterPro" id="IPR050189">
    <property type="entry name" value="MFS_Efflux_Transporters"/>
</dbReference>
<evidence type="ECO:0000313" key="10">
    <source>
        <dbReference type="Proteomes" id="UP001596058"/>
    </source>
</evidence>
<feature type="compositionally biased region" description="Low complexity" evidence="6">
    <location>
        <begin position="231"/>
        <end position="243"/>
    </location>
</feature>
<feature type="domain" description="Major facilitator superfamily (MFS) profile" evidence="8">
    <location>
        <begin position="4"/>
        <end position="439"/>
    </location>
</feature>
<feature type="transmembrane region" description="Helical" evidence="7">
    <location>
        <begin position="69"/>
        <end position="87"/>
    </location>
</feature>
<protein>
    <submittedName>
        <fullName evidence="9">MFS transporter</fullName>
    </submittedName>
</protein>
<feature type="transmembrane region" description="Helical" evidence="7">
    <location>
        <begin position="156"/>
        <end position="175"/>
    </location>
</feature>
<keyword evidence="5 7" id="KW-0472">Membrane</keyword>
<feature type="transmembrane region" description="Helical" evidence="7">
    <location>
        <begin position="326"/>
        <end position="345"/>
    </location>
</feature>
<feature type="transmembrane region" description="Helical" evidence="7">
    <location>
        <begin position="131"/>
        <end position="150"/>
    </location>
</feature>
<sequence>MPFAVYLLGLAVFAQGTSEFMLAGLVPGIARDMGVSIPAAGLLTSAFAVGMVVGAPLMAVLSLRLSKRFALLAFLVVFLLVHVAGAVTTSYEVLLVTRVVAALANAGFLAVAMATAVGLAPPDAKGRATSILLGGVTIACVAGVPGGALLGELWGWRSAFWAVALALVPAILAVMKSVPTETPSIPTETPSVPTGTSTVPTGTSTVPTGTSTAPAGTSSVPAGTSSVPAATSEGTIGTSEGTVGPSGSARRESRVLRRPRLLVLLLLGALVNGATFCTFTYLAPLLTEIAGIGPAWMPGMLALFGLGSFAGVTISGRIADTRPVPLLVVGGLALVTGWAVFSGVAGAPVAAVVMVFVQGTLSFAVGSTLISQVLYAATGAPTLAGGFATAAFNVGAALGPWLGGVAIGAGLGFRSPLWVSAALVGLALAVAGCAHWASSRNPVEADLPRGAQ</sequence>
<evidence type="ECO:0000256" key="5">
    <source>
        <dbReference type="ARBA" id="ARBA00023136"/>
    </source>
</evidence>
<feature type="transmembrane region" description="Helical" evidence="7">
    <location>
        <begin position="417"/>
        <end position="437"/>
    </location>
</feature>
<evidence type="ECO:0000256" key="4">
    <source>
        <dbReference type="ARBA" id="ARBA00022989"/>
    </source>
</evidence>
<evidence type="ECO:0000313" key="9">
    <source>
        <dbReference type="EMBL" id="MFC5830573.1"/>
    </source>
</evidence>
<evidence type="ECO:0000256" key="1">
    <source>
        <dbReference type="ARBA" id="ARBA00004651"/>
    </source>
</evidence>
<dbReference type="Proteomes" id="UP001596058">
    <property type="component" value="Unassembled WGS sequence"/>
</dbReference>
<gene>
    <name evidence="9" type="ORF">ACFPZ3_42525</name>
</gene>
<feature type="transmembrane region" description="Helical" evidence="7">
    <location>
        <begin position="261"/>
        <end position="283"/>
    </location>
</feature>
<feature type="transmembrane region" description="Helical" evidence="7">
    <location>
        <begin position="38"/>
        <end position="62"/>
    </location>
</feature>
<reference evidence="10" key="1">
    <citation type="journal article" date="2019" name="Int. J. Syst. Evol. Microbiol.">
        <title>The Global Catalogue of Microorganisms (GCM) 10K type strain sequencing project: providing services to taxonomists for standard genome sequencing and annotation.</title>
        <authorList>
            <consortium name="The Broad Institute Genomics Platform"/>
            <consortium name="The Broad Institute Genome Sequencing Center for Infectious Disease"/>
            <person name="Wu L."/>
            <person name="Ma J."/>
        </authorList>
    </citation>
    <scope>NUCLEOTIDE SEQUENCE [LARGE SCALE GENOMIC DNA]</scope>
    <source>
        <strain evidence="10">CCUG 53903</strain>
    </source>
</reference>
<name>A0ABW1D046_9ACTN</name>
<keyword evidence="10" id="KW-1185">Reference proteome</keyword>
<dbReference type="Pfam" id="PF07690">
    <property type="entry name" value="MFS_1"/>
    <property type="match status" value="1"/>
</dbReference>
<feature type="transmembrane region" description="Helical" evidence="7">
    <location>
        <begin position="387"/>
        <end position="411"/>
    </location>
</feature>
<evidence type="ECO:0000256" key="2">
    <source>
        <dbReference type="ARBA" id="ARBA00022475"/>
    </source>
</evidence>
<accession>A0ABW1D046</accession>
<feature type="transmembrane region" description="Helical" evidence="7">
    <location>
        <begin position="351"/>
        <end position="375"/>
    </location>
</feature>
<evidence type="ECO:0000256" key="6">
    <source>
        <dbReference type="SAM" id="MobiDB-lite"/>
    </source>
</evidence>
<keyword evidence="2" id="KW-1003">Cell membrane</keyword>
<dbReference type="CDD" id="cd17324">
    <property type="entry name" value="MFS_NepI_like"/>
    <property type="match status" value="1"/>
</dbReference>
<proteinExistence type="predicted"/>
<keyword evidence="3 7" id="KW-0812">Transmembrane</keyword>
<dbReference type="PANTHER" id="PTHR43124:SF3">
    <property type="entry name" value="CHLORAMPHENICOL EFFLUX PUMP RV0191"/>
    <property type="match status" value="1"/>
</dbReference>
<keyword evidence="4 7" id="KW-1133">Transmembrane helix</keyword>
<dbReference type="PROSITE" id="PS50850">
    <property type="entry name" value="MFS"/>
    <property type="match status" value="1"/>
</dbReference>